<feature type="transmembrane region" description="Helical" evidence="10">
    <location>
        <begin position="84"/>
        <end position="103"/>
    </location>
</feature>
<dbReference type="KEGG" id="apel:CA267_017355"/>
<dbReference type="GO" id="GO:1990961">
    <property type="term" value="P:xenobiotic detoxification by transmembrane export across the plasma membrane"/>
    <property type="evidence" value="ECO:0007669"/>
    <property type="project" value="UniProtKB-ARBA"/>
</dbReference>
<evidence type="ECO:0000256" key="10">
    <source>
        <dbReference type="SAM" id="Phobius"/>
    </source>
</evidence>
<evidence type="ECO:0000256" key="3">
    <source>
        <dbReference type="ARBA" id="ARBA00022475"/>
    </source>
</evidence>
<comment type="similarity">
    <text evidence="7">Belongs to the drug/metabolite transporter (DMT) superfamily. Small multidrug resistance (SMR) (TC 2.A.7.1) family. Gdx/SugE subfamily.</text>
</comment>
<dbReference type="InterPro" id="IPR000390">
    <property type="entry name" value="Small_drug/metabolite_transptr"/>
</dbReference>
<reference evidence="12" key="1">
    <citation type="submission" date="2014-12" db="EMBL/GenBank/DDBJ databases">
        <title>Complete genome sequence of a multi-drug resistant Klebsiella pneumoniae.</title>
        <authorList>
            <person name="Hua X."/>
            <person name="Chen Q."/>
            <person name="Li X."/>
            <person name="Feng Y."/>
            <person name="Ruan Z."/>
            <person name="Yu Y."/>
        </authorList>
    </citation>
    <scope>NUCLEOTIDE SEQUENCE [LARGE SCALE GENOMIC DNA]</scope>
    <source>
        <strain evidence="12">5.12</strain>
    </source>
</reference>
<dbReference type="PANTHER" id="PTHR30561:SF0">
    <property type="entry name" value="GUANIDINIUM EXPORTER"/>
    <property type="match status" value="1"/>
</dbReference>
<dbReference type="InterPro" id="IPR045324">
    <property type="entry name" value="Small_multidrug_res"/>
</dbReference>
<evidence type="ECO:0000256" key="8">
    <source>
        <dbReference type="ARBA" id="ARBA00039168"/>
    </source>
</evidence>
<evidence type="ECO:0000313" key="11">
    <source>
        <dbReference type="EMBL" id="QJR82390.1"/>
    </source>
</evidence>
<proteinExistence type="inferred from homology"/>
<feature type="transmembrane region" description="Helical" evidence="10">
    <location>
        <begin position="57"/>
        <end position="78"/>
    </location>
</feature>
<keyword evidence="3" id="KW-1003">Cell membrane</keyword>
<dbReference type="AlphaFoldDB" id="A0A6M4MIF6"/>
<feature type="transmembrane region" description="Helical" evidence="10">
    <location>
        <begin position="33"/>
        <end position="50"/>
    </location>
</feature>
<keyword evidence="4 9" id="KW-0812">Transmembrane</keyword>
<evidence type="ECO:0000256" key="2">
    <source>
        <dbReference type="ARBA" id="ARBA00022448"/>
    </source>
</evidence>
<keyword evidence="12" id="KW-1185">Reference proteome</keyword>
<gene>
    <name evidence="11" type="ORF">CA267_017355</name>
</gene>
<evidence type="ECO:0000256" key="9">
    <source>
        <dbReference type="RuleBase" id="RU003942"/>
    </source>
</evidence>
<dbReference type="Proteomes" id="UP000219285">
    <property type="component" value="Chromosome"/>
</dbReference>
<dbReference type="GO" id="GO:0022857">
    <property type="term" value="F:transmembrane transporter activity"/>
    <property type="evidence" value="ECO:0007669"/>
    <property type="project" value="InterPro"/>
</dbReference>
<sequence length="104" mass="10819">MAWIILFFAGISEVAWAAGLKYADGFTKPLPSALTLFCLIISFLLLGLSLRTLPLGVAYGVWVGIGAVGTAIAGIVFFHESVSLLKLASIGLILLGVIGLKLAS</sequence>
<protein>
    <recommendedName>
        <fullName evidence="8">Guanidinium exporter</fullName>
    </recommendedName>
</protein>
<dbReference type="Gene3D" id="1.10.3730.20">
    <property type="match status" value="1"/>
</dbReference>
<accession>A0A6M4MIF6</accession>
<dbReference type="FunFam" id="1.10.3730.20:FF:000001">
    <property type="entry name" value="Quaternary ammonium compound resistance transporter SugE"/>
    <property type="match status" value="1"/>
</dbReference>
<organism evidence="11 12">
    <name type="scientific">Alteromonas pelagimontana</name>
    <dbReference type="NCBI Taxonomy" id="1858656"/>
    <lineage>
        <taxon>Bacteria</taxon>
        <taxon>Pseudomonadati</taxon>
        <taxon>Pseudomonadota</taxon>
        <taxon>Gammaproteobacteria</taxon>
        <taxon>Alteromonadales</taxon>
        <taxon>Alteromonadaceae</taxon>
        <taxon>Alteromonas/Salinimonas group</taxon>
        <taxon>Alteromonas</taxon>
    </lineage>
</organism>
<keyword evidence="6 10" id="KW-0472">Membrane</keyword>
<evidence type="ECO:0000313" key="12">
    <source>
        <dbReference type="Proteomes" id="UP000219285"/>
    </source>
</evidence>
<evidence type="ECO:0000256" key="6">
    <source>
        <dbReference type="ARBA" id="ARBA00023136"/>
    </source>
</evidence>
<dbReference type="SUPFAM" id="SSF103481">
    <property type="entry name" value="Multidrug resistance efflux transporter EmrE"/>
    <property type="match status" value="1"/>
</dbReference>
<evidence type="ECO:0000256" key="1">
    <source>
        <dbReference type="ARBA" id="ARBA00004651"/>
    </source>
</evidence>
<dbReference type="PANTHER" id="PTHR30561">
    <property type="entry name" value="SMR FAMILY PROTON-DEPENDENT DRUG EFFLUX TRANSPORTER SUGE"/>
    <property type="match status" value="1"/>
</dbReference>
<evidence type="ECO:0000256" key="5">
    <source>
        <dbReference type="ARBA" id="ARBA00022989"/>
    </source>
</evidence>
<evidence type="ECO:0000256" key="7">
    <source>
        <dbReference type="ARBA" id="ARBA00038151"/>
    </source>
</evidence>
<dbReference type="GO" id="GO:0005886">
    <property type="term" value="C:plasma membrane"/>
    <property type="evidence" value="ECO:0007669"/>
    <property type="project" value="UniProtKB-SubCell"/>
</dbReference>
<dbReference type="OrthoDB" id="9808638at2"/>
<name>A0A6M4MIF6_9ALTE</name>
<evidence type="ECO:0000256" key="4">
    <source>
        <dbReference type="ARBA" id="ARBA00022692"/>
    </source>
</evidence>
<keyword evidence="2" id="KW-0813">Transport</keyword>
<dbReference type="EMBL" id="CP052766">
    <property type="protein sequence ID" value="QJR82390.1"/>
    <property type="molecule type" value="Genomic_DNA"/>
</dbReference>
<dbReference type="RefSeq" id="WP_075609621.1">
    <property type="nucleotide sequence ID" value="NZ_CP052766.1"/>
</dbReference>
<keyword evidence="5 10" id="KW-1133">Transmembrane helix</keyword>
<dbReference type="Pfam" id="PF00893">
    <property type="entry name" value="Multi_Drug_Res"/>
    <property type="match status" value="1"/>
</dbReference>
<dbReference type="InterPro" id="IPR037185">
    <property type="entry name" value="EmrE-like"/>
</dbReference>
<reference evidence="11 12" key="2">
    <citation type="submission" date="2020-04" db="EMBL/GenBank/DDBJ databases">
        <title>Complete genome sequence of Alteromonas pelagimontana 5.12T.</title>
        <authorList>
            <person name="Sinha R.K."/>
            <person name="Krishnan K.P."/>
            <person name="Kurian J.P."/>
        </authorList>
    </citation>
    <scope>NUCLEOTIDE SEQUENCE [LARGE SCALE GENOMIC DNA]</scope>
    <source>
        <strain evidence="11 12">5.12</strain>
    </source>
</reference>
<comment type="subcellular location">
    <subcellularLocation>
        <location evidence="1 9">Cell membrane</location>
        <topology evidence="1 9">Multi-pass membrane protein</topology>
    </subcellularLocation>
</comment>